<protein>
    <submittedName>
        <fullName evidence="1">Uncharacterized protein</fullName>
    </submittedName>
</protein>
<proteinExistence type="predicted"/>
<accession>A0A0N0BDP4</accession>
<dbReference type="EMBL" id="KQ435859">
    <property type="protein sequence ID" value="KOX70472.1"/>
    <property type="molecule type" value="Genomic_DNA"/>
</dbReference>
<name>A0A0N0BDP4_9HYME</name>
<sequence>MPRIDEIEPAEKRQFALRRQCLWRDITGKLVEPVKLRVSIDPQKQHALNPPTWKVAPSREQVHQEKNRASSQIERLLPESDYRSCRGFNLATIPTATSISLKLEYDVIVVDVAHHLLHRCFYDRDVRVFQELRNSCTLYFFSDNLSGCGFLYAEPEPEAEAVSVQQGFYSISLHFANYWEPPTVGSDAFMKQ</sequence>
<organism evidence="1 2">
    <name type="scientific">Melipona quadrifasciata</name>
    <dbReference type="NCBI Taxonomy" id="166423"/>
    <lineage>
        <taxon>Eukaryota</taxon>
        <taxon>Metazoa</taxon>
        <taxon>Ecdysozoa</taxon>
        <taxon>Arthropoda</taxon>
        <taxon>Hexapoda</taxon>
        <taxon>Insecta</taxon>
        <taxon>Pterygota</taxon>
        <taxon>Neoptera</taxon>
        <taxon>Endopterygota</taxon>
        <taxon>Hymenoptera</taxon>
        <taxon>Apocrita</taxon>
        <taxon>Aculeata</taxon>
        <taxon>Apoidea</taxon>
        <taxon>Anthophila</taxon>
        <taxon>Apidae</taxon>
        <taxon>Melipona</taxon>
    </lineage>
</organism>
<dbReference type="AlphaFoldDB" id="A0A0N0BDP4"/>
<reference evidence="1 2" key="1">
    <citation type="submission" date="2015-07" db="EMBL/GenBank/DDBJ databases">
        <title>The genome of Melipona quadrifasciata.</title>
        <authorList>
            <person name="Pan H."/>
            <person name="Kapheim K."/>
        </authorList>
    </citation>
    <scope>NUCLEOTIDE SEQUENCE [LARGE SCALE GENOMIC DNA]</scope>
    <source>
        <strain evidence="1">0111107301</strain>
        <tissue evidence="1">Whole body</tissue>
    </source>
</reference>
<dbReference type="Proteomes" id="UP000053105">
    <property type="component" value="Unassembled WGS sequence"/>
</dbReference>
<gene>
    <name evidence="1" type="ORF">WN51_02528</name>
</gene>
<evidence type="ECO:0000313" key="1">
    <source>
        <dbReference type="EMBL" id="KOX70472.1"/>
    </source>
</evidence>
<keyword evidence="2" id="KW-1185">Reference proteome</keyword>
<evidence type="ECO:0000313" key="2">
    <source>
        <dbReference type="Proteomes" id="UP000053105"/>
    </source>
</evidence>